<dbReference type="InterPro" id="IPR010982">
    <property type="entry name" value="Lambda_DNA-bd_dom_sf"/>
</dbReference>
<dbReference type="CDD" id="cd00093">
    <property type="entry name" value="HTH_XRE"/>
    <property type="match status" value="1"/>
</dbReference>
<dbReference type="EMBL" id="UGIX01000001">
    <property type="protein sequence ID" value="STP63215.1"/>
    <property type="molecule type" value="Genomic_DNA"/>
</dbReference>
<evidence type="ECO:0000313" key="5">
    <source>
        <dbReference type="EMBL" id="STP63215.1"/>
    </source>
</evidence>
<dbReference type="InterPro" id="IPR001387">
    <property type="entry name" value="Cro/C1-type_HTH"/>
</dbReference>
<reference evidence="4 7" key="2">
    <citation type="submission" date="2018-06" db="EMBL/GenBank/DDBJ databases">
        <authorList>
            <consortium name="Pathogen Informatics"/>
            <person name="Doyle S."/>
        </authorList>
    </citation>
    <scope>NUCLEOTIDE SEQUENCE [LARGE SCALE GENOMIC DNA]</scope>
    <source>
        <strain evidence="4 7">NCTC13379</strain>
    </source>
</reference>
<dbReference type="GO" id="GO:0003677">
    <property type="term" value="F:DNA binding"/>
    <property type="evidence" value="ECO:0007669"/>
    <property type="project" value="InterPro"/>
</dbReference>
<accession>A0A4U4BT75</accession>
<dbReference type="RefSeq" id="WP_002382821.1">
    <property type="nucleotide sequence ID" value="NZ_CABGHQ010000009.1"/>
</dbReference>
<sequence length="81" mass="9342">MESRLLFLRIKNNYTQSFVSNYIHCSQSAYSRYESGATMVPVDILVKLSLLYSTSVDYILCLTDNPECYTKLNCITISNRK</sequence>
<evidence type="ECO:0000259" key="1">
    <source>
        <dbReference type="PROSITE" id="PS50943"/>
    </source>
</evidence>
<dbReference type="AlphaFoldDB" id="A0A4U4BT75"/>
<dbReference type="EMBL" id="CP060804">
    <property type="protein sequence ID" value="QNP39159.1"/>
    <property type="molecule type" value="Genomic_DNA"/>
</dbReference>
<dbReference type="Proteomes" id="UP000254396">
    <property type="component" value="Unassembled WGS sequence"/>
</dbReference>
<evidence type="ECO:0000313" key="6">
    <source>
        <dbReference type="Proteomes" id="UP000244140"/>
    </source>
</evidence>
<dbReference type="Proteomes" id="UP000516122">
    <property type="component" value="Chromosome"/>
</dbReference>
<feature type="domain" description="HTH cro/C1-type" evidence="1">
    <location>
        <begin position="5"/>
        <end position="59"/>
    </location>
</feature>
<reference evidence="2 6" key="1">
    <citation type="submission" date="2018-04" db="EMBL/GenBank/DDBJ databases">
        <authorList>
            <person name="Van Tyne D."/>
        </authorList>
    </citation>
    <scope>NUCLEOTIDE SEQUENCE [LARGE SCALE GENOMIC DNA]</scope>
    <source>
        <strain evidence="2 6">B2535</strain>
    </source>
</reference>
<dbReference type="SUPFAM" id="SSF47413">
    <property type="entry name" value="lambda repressor-like DNA-binding domains"/>
    <property type="match status" value="1"/>
</dbReference>
<evidence type="ECO:0000313" key="4">
    <source>
        <dbReference type="EMBL" id="STP63133.1"/>
    </source>
</evidence>
<gene>
    <name evidence="2" type="ORF">DAI13_17080</name>
    <name evidence="3" type="ORF">H9Q64_07805</name>
    <name evidence="4" type="ORF">NCTC13379_00009</name>
    <name evidence="5" type="ORF">NCTC13379_00073</name>
</gene>
<protein>
    <submittedName>
        <fullName evidence="3 4">Helix-turn-helix</fullName>
    </submittedName>
    <submittedName>
        <fullName evidence="2">XRE family transcriptional regulator</fullName>
    </submittedName>
</protein>
<evidence type="ECO:0000313" key="7">
    <source>
        <dbReference type="Proteomes" id="UP000254396"/>
    </source>
</evidence>
<dbReference type="Gene3D" id="1.10.260.40">
    <property type="entry name" value="lambda repressor-like DNA-binding domains"/>
    <property type="match status" value="1"/>
</dbReference>
<dbReference type="Proteomes" id="UP000244140">
    <property type="component" value="Unassembled WGS sequence"/>
</dbReference>
<organism evidence="3 8">
    <name type="scientific">Enterococcus faecalis</name>
    <name type="common">Streptococcus faecalis</name>
    <dbReference type="NCBI Taxonomy" id="1351"/>
    <lineage>
        <taxon>Bacteria</taxon>
        <taxon>Bacillati</taxon>
        <taxon>Bacillota</taxon>
        <taxon>Bacilli</taxon>
        <taxon>Lactobacillales</taxon>
        <taxon>Enterococcaceae</taxon>
        <taxon>Enterococcus</taxon>
    </lineage>
</organism>
<name>A0A4U4BT75_ENTFL</name>
<proteinExistence type="predicted"/>
<dbReference type="GeneID" id="60895004"/>
<dbReference type="Pfam" id="PF01381">
    <property type="entry name" value="HTH_3"/>
    <property type="match status" value="1"/>
</dbReference>
<evidence type="ECO:0000313" key="2">
    <source>
        <dbReference type="EMBL" id="PTN72672.1"/>
    </source>
</evidence>
<evidence type="ECO:0000313" key="3">
    <source>
        <dbReference type="EMBL" id="QNP39159.1"/>
    </source>
</evidence>
<dbReference type="SMART" id="SM00530">
    <property type="entry name" value="HTH_XRE"/>
    <property type="match status" value="1"/>
</dbReference>
<dbReference type="PROSITE" id="PS50943">
    <property type="entry name" value="HTH_CROC1"/>
    <property type="match status" value="1"/>
</dbReference>
<dbReference type="EMBL" id="UGIX01000001">
    <property type="protein sequence ID" value="STP63133.1"/>
    <property type="molecule type" value="Genomic_DNA"/>
</dbReference>
<reference evidence="3 8" key="3">
    <citation type="submission" date="2020-08" db="EMBL/GenBank/DDBJ databases">
        <title>Enterococcus faecalis SF28073 genome assembly.</title>
        <authorList>
            <person name="Duerkop B.A."/>
            <person name="Johnson C.N."/>
        </authorList>
    </citation>
    <scope>NUCLEOTIDE SEQUENCE [LARGE SCALE GENOMIC DNA]</scope>
    <source>
        <strain evidence="3 8">SF28073</strain>
    </source>
</reference>
<evidence type="ECO:0000313" key="8">
    <source>
        <dbReference type="Proteomes" id="UP000516122"/>
    </source>
</evidence>
<dbReference type="EMBL" id="PZZH01000003">
    <property type="protein sequence ID" value="PTN72672.1"/>
    <property type="molecule type" value="Genomic_DNA"/>
</dbReference>